<keyword evidence="6 10" id="KW-0472">Membrane</keyword>
<dbReference type="WBParaSite" id="SSTP_0000461700.1">
    <property type="protein sequence ID" value="SSTP_0000461700.1"/>
    <property type="gene ID" value="SSTP_0000461700"/>
</dbReference>
<accession>A0A0K0E534</accession>
<keyword evidence="5 9" id="KW-0297">G-protein coupled receptor</keyword>
<dbReference type="AlphaFoldDB" id="A0A0K0E534"/>
<feature type="transmembrane region" description="Helical" evidence="10">
    <location>
        <begin position="273"/>
        <end position="297"/>
    </location>
</feature>
<sequence length="377" mass="42865">MDVSILLDDNDNCTTYSSTYPDPSNHWISITISVIYYILILFLGLVGNFYIIILTLKHKSLQSVQNIFILNLAISDIFLCLISIPITPYVNIYKEWIFGSPACRISGAIQGISIFISTYSLCAISIDRYYRLVELPRTSLTKTQAVAATLTIWILSIIITFPYIYNMKIVSYEGICGYFCSEGWENDKHRQSYTIILFFVQAIIPFCIITLCYQQIFATLHKRATSKILSISQQVNLLSMLTNTVCNDISLDKKKIDRLIEKKKKIETQKKKITVILVMMVIIFALTSLPLNIVSILTEIDTSTSIFIMGDGTDLTYIINIFAHAIAMIICITNPVLYALLNPEFRILVMKSLNCYFSLLNIGGNSMYFSTQEQEFV</sequence>
<dbReference type="SUPFAM" id="SSF81321">
    <property type="entry name" value="Family A G protein-coupled receptor-like"/>
    <property type="match status" value="1"/>
</dbReference>
<evidence type="ECO:0000256" key="4">
    <source>
        <dbReference type="ARBA" id="ARBA00022989"/>
    </source>
</evidence>
<evidence type="ECO:0000313" key="13">
    <source>
        <dbReference type="WBParaSite" id="SSTP_0000461700.1"/>
    </source>
</evidence>
<proteinExistence type="inferred from homology"/>
<evidence type="ECO:0000256" key="2">
    <source>
        <dbReference type="ARBA" id="ARBA00010663"/>
    </source>
</evidence>
<evidence type="ECO:0000259" key="11">
    <source>
        <dbReference type="PROSITE" id="PS50262"/>
    </source>
</evidence>
<keyword evidence="8 9" id="KW-0807">Transducer</keyword>
<dbReference type="PANTHER" id="PTHR24235">
    <property type="entry name" value="NEUROPEPTIDE Y RECEPTOR"/>
    <property type="match status" value="1"/>
</dbReference>
<dbReference type="PROSITE" id="PS50262">
    <property type="entry name" value="G_PROTEIN_RECEP_F1_2"/>
    <property type="match status" value="1"/>
</dbReference>
<dbReference type="STRING" id="6248.A0A0K0E534"/>
<dbReference type="PRINTS" id="PR00237">
    <property type="entry name" value="GPCRRHODOPSN"/>
</dbReference>
<evidence type="ECO:0000313" key="12">
    <source>
        <dbReference type="Proteomes" id="UP000035681"/>
    </source>
</evidence>
<feature type="transmembrane region" description="Helical" evidence="10">
    <location>
        <begin position="193"/>
        <end position="213"/>
    </location>
</feature>
<evidence type="ECO:0000256" key="5">
    <source>
        <dbReference type="ARBA" id="ARBA00023040"/>
    </source>
</evidence>
<evidence type="ECO:0000256" key="3">
    <source>
        <dbReference type="ARBA" id="ARBA00022692"/>
    </source>
</evidence>
<evidence type="ECO:0000256" key="10">
    <source>
        <dbReference type="SAM" id="Phobius"/>
    </source>
</evidence>
<dbReference type="InterPro" id="IPR000611">
    <property type="entry name" value="NPY_rcpt"/>
</dbReference>
<feature type="domain" description="G-protein coupled receptors family 1 profile" evidence="11">
    <location>
        <begin position="47"/>
        <end position="338"/>
    </location>
</feature>
<comment type="subcellular location">
    <subcellularLocation>
        <location evidence="1">Membrane</location>
        <topology evidence="1">Multi-pass membrane protein</topology>
    </subcellularLocation>
</comment>
<reference evidence="13" key="1">
    <citation type="submission" date="2015-08" db="UniProtKB">
        <authorList>
            <consortium name="WormBaseParasite"/>
        </authorList>
    </citation>
    <scope>IDENTIFICATION</scope>
</reference>
<evidence type="ECO:0000256" key="6">
    <source>
        <dbReference type="ARBA" id="ARBA00023136"/>
    </source>
</evidence>
<protein>
    <submittedName>
        <fullName evidence="13 14">G_PROTEIN_RECEP_F1_2 domain-containing protein</fullName>
    </submittedName>
</protein>
<dbReference type="PROSITE" id="PS00237">
    <property type="entry name" value="G_PROTEIN_RECEP_F1_1"/>
    <property type="match status" value="1"/>
</dbReference>
<dbReference type="PRINTS" id="PR01012">
    <property type="entry name" value="NRPEPTIDEYR"/>
</dbReference>
<feature type="transmembrane region" description="Helical" evidence="10">
    <location>
        <begin position="317"/>
        <end position="341"/>
    </location>
</feature>
<evidence type="ECO:0000256" key="8">
    <source>
        <dbReference type="ARBA" id="ARBA00023224"/>
    </source>
</evidence>
<feature type="transmembrane region" description="Helical" evidence="10">
    <location>
        <begin position="68"/>
        <end position="87"/>
    </location>
</feature>
<feature type="transmembrane region" description="Helical" evidence="10">
    <location>
        <begin position="107"/>
        <end position="126"/>
    </location>
</feature>
<dbReference type="SMART" id="SM01381">
    <property type="entry name" value="7TM_GPCR_Srsx"/>
    <property type="match status" value="1"/>
</dbReference>
<dbReference type="PANTHER" id="PTHR24235:SF27">
    <property type="entry name" value="NEUROPEPTIDE RECEPTOR NPR-1"/>
    <property type="match status" value="1"/>
</dbReference>
<keyword evidence="12" id="KW-1185">Reference proteome</keyword>
<keyword evidence="4 10" id="KW-1133">Transmembrane helix</keyword>
<dbReference type="WBParaSite" id="TCONS_00010122.p1">
    <property type="protein sequence ID" value="TCONS_00010122.p1"/>
    <property type="gene ID" value="XLOC_007817"/>
</dbReference>
<evidence type="ECO:0000256" key="1">
    <source>
        <dbReference type="ARBA" id="ARBA00004141"/>
    </source>
</evidence>
<dbReference type="Gene3D" id="1.20.1070.10">
    <property type="entry name" value="Rhodopsin 7-helix transmembrane proteins"/>
    <property type="match status" value="1"/>
</dbReference>
<feature type="transmembrane region" description="Helical" evidence="10">
    <location>
        <begin position="146"/>
        <end position="165"/>
    </location>
</feature>
<keyword evidence="3 9" id="KW-0812">Transmembrane</keyword>
<dbReference type="InterPro" id="IPR017452">
    <property type="entry name" value="GPCR_Rhodpsn_7TM"/>
</dbReference>
<evidence type="ECO:0000313" key="14">
    <source>
        <dbReference type="WBParaSite" id="TCONS_00010122.p1"/>
    </source>
</evidence>
<dbReference type="GO" id="GO:0005886">
    <property type="term" value="C:plasma membrane"/>
    <property type="evidence" value="ECO:0007669"/>
    <property type="project" value="TreeGrafter"/>
</dbReference>
<dbReference type="Proteomes" id="UP000035681">
    <property type="component" value="Unplaced"/>
</dbReference>
<keyword evidence="7 9" id="KW-0675">Receptor</keyword>
<evidence type="ECO:0000256" key="9">
    <source>
        <dbReference type="RuleBase" id="RU000688"/>
    </source>
</evidence>
<name>A0A0K0E534_STRER</name>
<dbReference type="Pfam" id="PF00001">
    <property type="entry name" value="7tm_1"/>
    <property type="match status" value="1"/>
</dbReference>
<comment type="similarity">
    <text evidence="2 9">Belongs to the G-protein coupled receptor 1 family.</text>
</comment>
<dbReference type="GO" id="GO:0042923">
    <property type="term" value="F:neuropeptide binding"/>
    <property type="evidence" value="ECO:0007669"/>
    <property type="project" value="TreeGrafter"/>
</dbReference>
<dbReference type="InterPro" id="IPR000276">
    <property type="entry name" value="GPCR_Rhodpsn"/>
</dbReference>
<dbReference type="GO" id="GO:0004983">
    <property type="term" value="F:neuropeptide Y receptor activity"/>
    <property type="evidence" value="ECO:0007669"/>
    <property type="project" value="InterPro"/>
</dbReference>
<evidence type="ECO:0000256" key="7">
    <source>
        <dbReference type="ARBA" id="ARBA00023170"/>
    </source>
</evidence>
<dbReference type="GO" id="GO:0043005">
    <property type="term" value="C:neuron projection"/>
    <property type="evidence" value="ECO:0007669"/>
    <property type="project" value="TreeGrafter"/>
</dbReference>
<organism evidence="13">
    <name type="scientific">Strongyloides stercoralis</name>
    <name type="common">Threadworm</name>
    <dbReference type="NCBI Taxonomy" id="6248"/>
    <lineage>
        <taxon>Eukaryota</taxon>
        <taxon>Metazoa</taxon>
        <taxon>Ecdysozoa</taxon>
        <taxon>Nematoda</taxon>
        <taxon>Chromadorea</taxon>
        <taxon>Rhabditida</taxon>
        <taxon>Tylenchina</taxon>
        <taxon>Panagrolaimomorpha</taxon>
        <taxon>Strongyloidoidea</taxon>
        <taxon>Strongyloididae</taxon>
        <taxon>Strongyloides</taxon>
    </lineage>
</organism>
<feature type="transmembrane region" description="Helical" evidence="10">
    <location>
        <begin position="34"/>
        <end position="56"/>
    </location>
</feature>